<dbReference type="InterPro" id="IPR001466">
    <property type="entry name" value="Beta-lactam-related"/>
</dbReference>
<dbReference type="EMBL" id="CP017141">
    <property type="protein sequence ID" value="AOM80208.1"/>
    <property type="molecule type" value="Genomic_DNA"/>
</dbReference>
<dbReference type="Proteomes" id="UP000094313">
    <property type="component" value="Chromosome"/>
</dbReference>
<name>A0A1D7QNG8_9SPHI</name>
<feature type="chain" id="PRO_5009098906" description="Beta-lactamase-related domain-containing protein" evidence="1">
    <location>
        <begin position="26"/>
        <end position="494"/>
    </location>
</feature>
<feature type="signal peptide" evidence="1">
    <location>
        <begin position="1"/>
        <end position="25"/>
    </location>
</feature>
<evidence type="ECO:0000313" key="3">
    <source>
        <dbReference type="EMBL" id="AOM80208.1"/>
    </source>
</evidence>
<accession>A0A1D7QNG8</accession>
<evidence type="ECO:0000313" key="4">
    <source>
        <dbReference type="Proteomes" id="UP000094313"/>
    </source>
</evidence>
<dbReference type="GO" id="GO:0006508">
    <property type="term" value="P:proteolysis"/>
    <property type="evidence" value="ECO:0007669"/>
    <property type="project" value="TreeGrafter"/>
</dbReference>
<organism evidence="3 4">
    <name type="scientific">Pedobacter steynii</name>
    <dbReference type="NCBI Taxonomy" id="430522"/>
    <lineage>
        <taxon>Bacteria</taxon>
        <taxon>Pseudomonadati</taxon>
        <taxon>Bacteroidota</taxon>
        <taxon>Sphingobacteriia</taxon>
        <taxon>Sphingobacteriales</taxon>
        <taxon>Sphingobacteriaceae</taxon>
        <taxon>Pedobacter</taxon>
    </lineage>
</organism>
<dbReference type="Pfam" id="PF00144">
    <property type="entry name" value="Beta-lactamase"/>
    <property type="match status" value="1"/>
</dbReference>
<feature type="domain" description="Beta-lactamase-related" evidence="2">
    <location>
        <begin position="58"/>
        <end position="357"/>
    </location>
</feature>
<dbReference type="AlphaFoldDB" id="A0A1D7QNG8"/>
<keyword evidence="1" id="KW-0732">Signal</keyword>
<dbReference type="GO" id="GO:0019216">
    <property type="term" value="P:regulation of lipid metabolic process"/>
    <property type="evidence" value="ECO:0007669"/>
    <property type="project" value="TreeGrafter"/>
</dbReference>
<reference evidence="3 4" key="1">
    <citation type="submission" date="2016-08" db="EMBL/GenBank/DDBJ databases">
        <authorList>
            <person name="Seilhamer J.J."/>
        </authorList>
    </citation>
    <scope>NUCLEOTIDE SEQUENCE [LARGE SCALE GENOMIC DNA]</scope>
    <source>
        <strain evidence="3 4">DX4</strain>
    </source>
</reference>
<dbReference type="Gene3D" id="3.40.710.10">
    <property type="entry name" value="DD-peptidase/beta-lactamase superfamily"/>
    <property type="match status" value="1"/>
</dbReference>
<dbReference type="InterPro" id="IPR052794">
    <property type="entry name" value="Mito_Ser_Protease_LACTB"/>
</dbReference>
<dbReference type="OrthoDB" id="9798166at2"/>
<dbReference type="PANTHER" id="PTHR46520:SF1">
    <property type="entry name" value="SERINE BETA-LACTAMASE-LIKE PROTEIN LACTB, MITOCHONDRIAL"/>
    <property type="match status" value="1"/>
</dbReference>
<dbReference type="PANTHER" id="PTHR46520">
    <property type="entry name" value="SERINE BETA-LACTAMASE-LIKE PROTEIN LACTB, MITOCHONDRIAL"/>
    <property type="match status" value="1"/>
</dbReference>
<evidence type="ECO:0000259" key="2">
    <source>
        <dbReference type="Pfam" id="PF00144"/>
    </source>
</evidence>
<sequence length="494" mass="54635">MIKAMKKLTLIFVVLSVLITGAAQSSYDRSFQDQMVVMQCINDPVTQTGIMAEKLLELSKIPGLSIAVSKKGKIVYAEGFGYADLANKIRVSPETQFRTASVAKVITATALGKMIQDGQLDLKAGIGKYLPALPQEYQQITPLQLAGHLSGMPHYADDDKIENRFYQSTEEALKVFLHQKLISPPGTKYSYSTHGFTLLSAVMEKASGMNYLDYLNKELFKPLNMNNTGPDLRKHQHYTHLARLYDFKDDTLLEESNPEDVSYKWAGGGLISTPSDLLKLTFAYANGFLKSAVTGQMFSHQHLSSGEEQQIGIGWRFSKDVFGRNVIEHAGGMEGARTVVCMFPDQEVAVSIMVNASWPSSIEETAHLFAELFMDDQVPHTIPDFETKVMTSTLSKDKTLDGTGKLKFKGNIGNLTLSDGKHYTIIPLNRAGVYGLVSKEGIYYLEMQPTDDQGTNKRGAWKQVSGKAIAYGQQQKESAIDKAPFLTFTSSSVR</sequence>
<dbReference type="KEGG" id="psty:BFS30_25420"/>
<dbReference type="SUPFAM" id="SSF56601">
    <property type="entry name" value="beta-lactamase/transpeptidase-like"/>
    <property type="match status" value="1"/>
</dbReference>
<gene>
    <name evidence="3" type="ORF">BFS30_25420</name>
</gene>
<protein>
    <recommendedName>
        <fullName evidence="2">Beta-lactamase-related domain-containing protein</fullName>
    </recommendedName>
</protein>
<proteinExistence type="predicted"/>
<dbReference type="GO" id="GO:0008233">
    <property type="term" value="F:peptidase activity"/>
    <property type="evidence" value="ECO:0007669"/>
    <property type="project" value="TreeGrafter"/>
</dbReference>
<keyword evidence="4" id="KW-1185">Reference proteome</keyword>
<evidence type="ECO:0000256" key="1">
    <source>
        <dbReference type="SAM" id="SignalP"/>
    </source>
</evidence>
<dbReference type="InterPro" id="IPR012338">
    <property type="entry name" value="Beta-lactam/transpept-like"/>
</dbReference>